<keyword evidence="6 7" id="KW-0539">Nucleus</keyword>
<name>A0A4T0F2W2_WALIC</name>
<dbReference type="EMBL" id="SPOF01000018">
    <property type="protein sequence ID" value="TIB12552.1"/>
    <property type="molecule type" value="Genomic_DNA"/>
</dbReference>
<dbReference type="OrthoDB" id="203821at2759"/>
<evidence type="ECO:0000259" key="11">
    <source>
        <dbReference type="Pfam" id="PF21193"/>
    </source>
</evidence>
<keyword evidence="5 7" id="KW-0653">Protein transport</keyword>
<feature type="domain" description="60S ribosomal export protein NMD3 SH3" evidence="11">
    <location>
        <begin position="281"/>
        <end position="328"/>
    </location>
</feature>
<evidence type="ECO:0000259" key="9">
    <source>
        <dbReference type="Pfam" id="PF04981"/>
    </source>
</evidence>
<protein>
    <recommendedName>
        <fullName evidence="2 7">60S ribosomal export protein NMD3</fullName>
    </recommendedName>
</protein>
<organism evidence="12 13">
    <name type="scientific">Wallemia ichthyophaga</name>
    <dbReference type="NCBI Taxonomy" id="245174"/>
    <lineage>
        <taxon>Eukaryota</taxon>
        <taxon>Fungi</taxon>
        <taxon>Dikarya</taxon>
        <taxon>Basidiomycota</taxon>
        <taxon>Wallemiomycotina</taxon>
        <taxon>Wallemiomycetes</taxon>
        <taxon>Wallemiales</taxon>
        <taxon>Wallemiaceae</taxon>
        <taxon>Wallemia</taxon>
    </lineage>
</organism>
<dbReference type="GO" id="GO:0015031">
    <property type="term" value="P:protein transport"/>
    <property type="evidence" value="ECO:0007669"/>
    <property type="project" value="UniProtKB-KW"/>
</dbReference>
<dbReference type="GO" id="GO:0005737">
    <property type="term" value="C:cytoplasm"/>
    <property type="evidence" value="ECO:0007669"/>
    <property type="project" value="UniProtKB-SubCell"/>
</dbReference>
<dbReference type="PANTHER" id="PTHR12746:SF2">
    <property type="entry name" value="60S RIBOSOMAL EXPORT PROTEIN NMD3"/>
    <property type="match status" value="1"/>
</dbReference>
<dbReference type="InterPro" id="IPR048898">
    <property type="entry name" value="OB_NMD3"/>
</dbReference>
<feature type="domain" description="Nmd3 N-terminal" evidence="9">
    <location>
        <begin position="72"/>
        <end position="278"/>
    </location>
</feature>
<dbReference type="PANTHER" id="PTHR12746">
    <property type="entry name" value="NONSENSE-MEDIATED MRNA DECAY PROTEIN 3"/>
    <property type="match status" value="1"/>
</dbReference>
<feature type="compositionally biased region" description="Acidic residues" evidence="8">
    <location>
        <begin position="512"/>
        <end position="527"/>
    </location>
</feature>
<keyword evidence="4 7" id="KW-0963">Cytoplasm</keyword>
<dbReference type="Pfam" id="PF04981">
    <property type="entry name" value="NMD3"/>
    <property type="match status" value="1"/>
</dbReference>
<dbReference type="InterPro" id="IPR048899">
    <property type="entry name" value="NMD_SH3"/>
</dbReference>
<comment type="similarity">
    <text evidence="1 7">Belongs to the NMD3 family.</text>
</comment>
<keyword evidence="3 7" id="KW-0813">Transport</keyword>
<evidence type="ECO:0000256" key="3">
    <source>
        <dbReference type="ARBA" id="ARBA00022448"/>
    </source>
</evidence>
<evidence type="ECO:0000256" key="1">
    <source>
        <dbReference type="ARBA" id="ARBA00009794"/>
    </source>
</evidence>
<comment type="caution">
    <text evidence="12">The sequence shown here is derived from an EMBL/GenBank/DDBJ whole genome shotgun (WGS) entry which is preliminary data.</text>
</comment>
<sequence length="546" mass="61510">MEGEAVSFKPSAPVHVVLCADCGEYGGMRRCVPHLPQVSPSNQTPPISVLGVCVIRAFSLVNRLPVSYPPRSVDITAEIPKSSSVTFCRGCERYANPPNGWMLADWESRELLAICLKKLKGLSKIRLIDAGFIWTEPHSKRIKVKLTVQKEVLANTILQQVFEVTYTILGAQCPDCTRMAAKNTWQTSIQVRQKVPHKRTFFYLEQLILKHGAHKDCVNILERKDGLDFYYLQRQAALRMLEFLQNVVPIRYKSSEELLTTDVHTGSSKYKFTYSVEIVPVCKDDLVCLPIKLARQFSNISPLVLCARIGNSVHLLDPFTLHTTDVTAPTYWRAPFDTLATVGELTEYIVLDAEPVGPTRGKLVLADLQVMKASGGASDDEIVHTRTHLGHILQAGDTCLGYNIRESNFNSDTFESLNPDRLPDVVVVKKAYPNRRKKNRPRNFKLKSIAKDAEDSNVEGAFGRGALGRRGGVDTDKVEKQYEEFLNDLEEDPEMRAGVNMYRSQEQKDKAEEDMDESDVGEVEVDENLPKMDELMEDLEEMNIEE</sequence>
<dbReference type="GO" id="GO:0000055">
    <property type="term" value="P:ribosomal large subunit export from nucleus"/>
    <property type="evidence" value="ECO:0007669"/>
    <property type="project" value="TreeGrafter"/>
</dbReference>
<dbReference type="Pfam" id="PF21192">
    <property type="entry name" value="OB_NMD3"/>
    <property type="match status" value="1"/>
</dbReference>
<dbReference type="GO" id="GO:0043023">
    <property type="term" value="F:ribosomal large subunit binding"/>
    <property type="evidence" value="ECO:0007669"/>
    <property type="project" value="InterPro"/>
</dbReference>
<evidence type="ECO:0000256" key="8">
    <source>
        <dbReference type="SAM" id="MobiDB-lite"/>
    </source>
</evidence>
<accession>A0A4T0F2W2</accession>
<feature type="domain" description="60S ribosomal export protein NMD3 OB-fold" evidence="10">
    <location>
        <begin position="345"/>
        <end position="430"/>
    </location>
</feature>
<proteinExistence type="inferred from homology"/>
<evidence type="ECO:0000256" key="5">
    <source>
        <dbReference type="ARBA" id="ARBA00022927"/>
    </source>
</evidence>
<dbReference type="AlphaFoldDB" id="A0A4T0F2W2"/>
<evidence type="ECO:0000259" key="10">
    <source>
        <dbReference type="Pfam" id="PF21192"/>
    </source>
</evidence>
<evidence type="ECO:0000256" key="7">
    <source>
        <dbReference type="RuleBase" id="RU364108"/>
    </source>
</evidence>
<feature type="region of interest" description="Disordered" evidence="8">
    <location>
        <begin position="486"/>
        <end position="531"/>
    </location>
</feature>
<evidence type="ECO:0000313" key="12">
    <source>
        <dbReference type="EMBL" id="TIB12552.1"/>
    </source>
</evidence>
<dbReference type="InterPro" id="IPR007064">
    <property type="entry name" value="Nmd3_N"/>
</dbReference>
<evidence type="ECO:0000313" key="13">
    <source>
        <dbReference type="Proteomes" id="UP000306954"/>
    </source>
</evidence>
<gene>
    <name evidence="12" type="ORF">E3P90_02010</name>
</gene>
<evidence type="ECO:0000256" key="2">
    <source>
        <dbReference type="ARBA" id="ARBA00017035"/>
    </source>
</evidence>
<comment type="function">
    <text evidence="7">Acts as an adapter for the XPO1/CRM1-mediated export of the 60S ribosomal subunit.</text>
</comment>
<dbReference type="Pfam" id="PF21193">
    <property type="entry name" value="NMD_SH3"/>
    <property type="match status" value="1"/>
</dbReference>
<evidence type="ECO:0000256" key="4">
    <source>
        <dbReference type="ARBA" id="ARBA00022490"/>
    </source>
</evidence>
<reference evidence="12 13" key="1">
    <citation type="submission" date="2019-03" db="EMBL/GenBank/DDBJ databases">
        <title>Sequencing 23 genomes of Wallemia ichthyophaga.</title>
        <authorList>
            <person name="Gostincar C."/>
        </authorList>
    </citation>
    <scope>NUCLEOTIDE SEQUENCE [LARGE SCALE GENOMIC DNA]</scope>
    <source>
        <strain evidence="12 13">EXF-8621</strain>
    </source>
</reference>
<dbReference type="GO" id="GO:0005634">
    <property type="term" value="C:nucleus"/>
    <property type="evidence" value="ECO:0007669"/>
    <property type="project" value="UniProtKB-SubCell"/>
</dbReference>
<dbReference type="Proteomes" id="UP000306954">
    <property type="component" value="Unassembled WGS sequence"/>
</dbReference>
<evidence type="ECO:0000256" key="6">
    <source>
        <dbReference type="ARBA" id="ARBA00023242"/>
    </source>
</evidence>
<comment type="subcellular location">
    <subcellularLocation>
        <location evidence="7">Cytoplasm</location>
    </subcellularLocation>
    <subcellularLocation>
        <location evidence="7">Nucleus</location>
    </subcellularLocation>
</comment>
<dbReference type="InterPro" id="IPR039768">
    <property type="entry name" value="Nmd3"/>
</dbReference>